<evidence type="ECO:0000313" key="3">
    <source>
        <dbReference type="EMBL" id="MCD7459577.1"/>
    </source>
</evidence>
<dbReference type="PRINTS" id="PR00081">
    <property type="entry name" value="GDHRDH"/>
</dbReference>
<comment type="caution">
    <text evidence="3">The sequence shown here is derived from an EMBL/GenBank/DDBJ whole genome shotgun (WGS) entry which is preliminary data.</text>
</comment>
<dbReference type="PANTHER" id="PTHR43180:SF69">
    <property type="entry name" value="SECOISOLARICIRESINOL DEHYDROGENASE-LIKE ISOFORM X1"/>
    <property type="match status" value="1"/>
</dbReference>
<dbReference type="Gene3D" id="3.40.50.720">
    <property type="entry name" value="NAD(P)-binding Rossmann-like Domain"/>
    <property type="match status" value="1"/>
</dbReference>
<organism evidence="3 4">
    <name type="scientific">Datura stramonium</name>
    <name type="common">Jimsonweed</name>
    <name type="synonym">Common thornapple</name>
    <dbReference type="NCBI Taxonomy" id="4076"/>
    <lineage>
        <taxon>Eukaryota</taxon>
        <taxon>Viridiplantae</taxon>
        <taxon>Streptophyta</taxon>
        <taxon>Embryophyta</taxon>
        <taxon>Tracheophyta</taxon>
        <taxon>Spermatophyta</taxon>
        <taxon>Magnoliopsida</taxon>
        <taxon>eudicotyledons</taxon>
        <taxon>Gunneridae</taxon>
        <taxon>Pentapetalae</taxon>
        <taxon>asterids</taxon>
        <taxon>lamiids</taxon>
        <taxon>Solanales</taxon>
        <taxon>Solanaceae</taxon>
        <taxon>Solanoideae</taxon>
        <taxon>Datureae</taxon>
        <taxon>Datura</taxon>
    </lineage>
</organism>
<reference evidence="3 4" key="1">
    <citation type="journal article" date="2021" name="BMC Genomics">
        <title>Datura genome reveals duplications of psychoactive alkaloid biosynthetic genes and high mutation rate following tissue culture.</title>
        <authorList>
            <person name="Rajewski A."/>
            <person name="Carter-House D."/>
            <person name="Stajich J."/>
            <person name="Litt A."/>
        </authorList>
    </citation>
    <scope>NUCLEOTIDE SEQUENCE [LARGE SCALE GENOMIC DNA]</scope>
    <source>
        <strain evidence="3">AR-01</strain>
    </source>
</reference>
<comment type="similarity">
    <text evidence="1">Belongs to the short-chain dehydrogenases/reductases (SDR) family.</text>
</comment>
<sequence length="296" mass="31384">MAKNNSLPSPLAKRLEGKVALITGGASGIGAATVRLFVQHGAKVTIADIQDNLGNLLVQEIGTENTTFVHCNVAIESDLQNAVDATTAKFGKLDIMFSNAGIADKPISNILEMDCEIIKNVFDVNVVGAFLCAKHAARVMIPTKIKGSIIFTASSATVVFGVVPHAYAASKNAVLGLSKNLGVELGKYGIKVNCVSPYYISTPLTLNALGMTDREMAEKWFAEGGNLKGALLDEEEVAKAVLYLASDDSKYVSGINLVLDGGYSTTNVALAETYNKLFPSTTTNEATKIFDKSLQE</sequence>
<protein>
    <submittedName>
        <fullName evidence="3">Uncharacterized protein</fullName>
    </submittedName>
</protein>
<dbReference type="EMBL" id="JACEIK010000596">
    <property type="protein sequence ID" value="MCD7459577.1"/>
    <property type="molecule type" value="Genomic_DNA"/>
</dbReference>
<keyword evidence="4" id="KW-1185">Reference proteome</keyword>
<evidence type="ECO:0000313" key="4">
    <source>
        <dbReference type="Proteomes" id="UP000823775"/>
    </source>
</evidence>
<dbReference type="PRINTS" id="PR00080">
    <property type="entry name" value="SDRFAMILY"/>
</dbReference>
<name>A0ABS8SL55_DATST</name>
<dbReference type="Proteomes" id="UP000823775">
    <property type="component" value="Unassembled WGS sequence"/>
</dbReference>
<dbReference type="Pfam" id="PF13561">
    <property type="entry name" value="adh_short_C2"/>
    <property type="match status" value="1"/>
</dbReference>
<evidence type="ECO:0000256" key="1">
    <source>
        <dbReference type="ARBA" id="ARBA00006484"/>
    </source>
</evidence>
<dbReference type="SUPFAM" id="SSF51735">
    <property type="entry name" value="NAD(P)-binding Rossmann-fold domains"/>
    <property type="match status" value="1"/>
</dbReference>
<evidence type="ECO:0000256" key="2">
    <source>
        <dbReference type="ARBA" id="ARBA00023002"/>
    </source>
</evidence>
<accession>A0ABS8SL55</accession>
<proteinExistence type="inferred from homology"/>
<gene>
    <name evidence="3" type="ORF">HAX54_041346</name>
</gene>
<dbReference type="InterPro" id="IPR002347">
    <property type="entry name" value="SDR_fam"/>
</dbReference>
<dbReference type="InterPro" id="IPR036291">
    <property type="entry name" value="NAD(P)-bd_dom_sf"/>
</dbReference>
<keyword evidence="2" id="KW-0560">Oxidoreductase</keyword>
<dbReference type="PANTHER" id="PTHR43180">
    <property type="entry name" value="3-OXOACYL-(ACYL-CARRIER-PROTEIN) REDUCTASE (AFU_ORTHOLOGUE AFUA_6G11210)"/>
    <property type="match status" value="1"/>
</dbReference>